<name>A0A6M3LWQ8_9ZZZZ</name>
<dbReference type="EMBL" id="MT143487">
    <property type="protein sequence ID" value="QJA97361.1"/>
    <property type="molecule type" value="Genomic_DNA"/>
</dbReference>
<evidence type="ECO:0000313" key="2">
    <source>
        <dbReference type="EMBL" id="QJA97361.1"/>
    </source>
</evidence>
<gene>
    <name evidence="2" type="ORF">MM415B06311_0002</name>
</gene>
<evidence type="ECO:0000256" key="1">
    <source>
        <dbReference type="SAM" id="MobiDB-lite"/>
    </source>
</evidence>
<sequence>MNLIRRNGTDVQLDPQPSSVLKTVSPNKKPNISISLSQDTLDDIREIGREEMRSRSQMIEILLIEAIRAREER</sequence>
<dbReference type="AlphaFoldDB" id="A0A6M3LWQ8"/>
<feature type="region of interest" description="Disordered" evidence="1">
    <location>
        <begin position="1"/>
        <end position="26"/>
    </location>
</feature>
<protein>
    <submittedName>
        <fullName evidence="2">Putative ribbon-helix-helix protein repressor</fullName>
    </submittedName>
</protein>
<feature type="compositionally biased region" description="Polar residues" evidence="1">
    <location>
        <begin position="15"/>
        <end position="26"/>
    </location>
</feature>
<accession>A0A6M3LWQ8</accession>
<reference evidence="2" key="1">
    <citation type="submission" date="2020-03" db="EMBL/GenBank/DDBJ databases">
        <title>The deep terrestrial virosphere.</title>
        <authorList>
            <person name="Holmfeldt K."/>
            <person name="Nilsson E."/>
            <person name="Simone D."/>
            <person name="Lopez-Fernandez M."/>
            <person name="Wu X."/>
            <person name="de Brujin I."/>
            <person name="Lundin D."/>
            <person name="Andersson A."/>
            <person name="Bertilsson S."/>
            <person name="Dopson M."/>
        </authorList>
    </citation>
    <scope>NUCLEOTIDE SEQUENCE</scope>
    <source>
        <strain evidence="2">MM415B06311</strain>
    </source>
</reference>
<proteinExistence type="predicted"/>
<organism evidence="2">
    <name type="scientific">viral metagenome</name>
    <dbReference type="NCBI Taxonomy" id="1070528"/>
    <lineage>
        <taxon>unclassified sequences</taxon>
        <taxon>metagenomes</taxon>
        <taxon>organismal metagenomes</taxon>
    </lineage>
</organism>